<organism evidence="4">
    <name type="scientific">mine drainage metagenome</name>
    <dbReference type="NCBI Taxonomy" id="410659"/>
    <lineage>
        <taxon>unclassified sequences</taxon>
        <taxon>metagenomes</taxon>
        <taxon>ecological metagenomes</taxon>
    </lineage>
</organism>
<accession>T1D7H2</accession>
<reference evidence="4" key="1">
    <citation type="submission" date="2013-08" db="EMBL/GenBank/DDBJ databases">
        <authorList>
            <person name="Mendez C."/>
            <person name="Richter M."/>
            <person name="Ferrer M."/>
            <person name="Sanchez J."/>
        </authorList>
    </citation>
    <scope>NUCLEOTIDE SEQUENCE</scope>
</reference>
<evidence type="ECO:0000313" key="4">
    <source>
        <dbReference type="EMBL" id="EQD77384.1"/>
    </source>
</evidence>
<evidence type="ECO:0000259" key="3">
    <source>
        <dbReference type="Pfam" id="PF17884"/>
    </source>
</evidence>
<evidence type="ECO:0000256" key="2">
    <source>
        <dbReference type="SAM" id="Phobius"/>
    </source>
</evidence>
<reference evidence="4" key="2">
    <citation type="journal article" date="2014" name="ISME J.">
        <title>Microbial stratification in low pH oxic and suboxic macroscopic growths along an acid mine drainage.</title>
        <authorList>
            <person name="Mendez-Garcia C."/>
            <person name="Mesa V."/>
            <person name="Sprenger R.R."/>
            <person name="Richter M."/>
            <person name="Diez M.S."/>
            <person name="Solano J."/>
            <person name="Bargiela R."/>
            <person name="Golyshina O.V."/>
            <person name="Manteca A."/>
            <person name="Ramos J.L."/>
            <person name="Gallego J.R."/>
            <person name="Llorente I."/>
            <person name="Martins Dos Santos V.A."/>
            <person name="Jensen O.N."/>
            <person name="Pelaez A.I."/>
            <person name="Sanchez J."/>
            <person name="Ferrer M."/>
        </authorList>
    </citation>
    <scope>NUCLEOTIDE SEQUENCE</scope>
</reference>
<proteinExistence type="predicted"/>
<dbReference type="Gene3D" id="3.40.50.10630">
    <property type="entry name" value="Uracil-DNA glycosylase-like"/>
    <property type="match status" value="1"/>
</dbReference>
<keyword evidence="1" id="KW-0819">tRNA processing</keyword>
<dbReference type="GO" id="GO:0006400">
    <property type="term" value="P:tRNA modification"/>
    <property type="evidence" value="ECO:0007669"/>
    <property type="project" value="InterPro"/>
</dbReference>
<evidence type="ECO:0000256" key="1">
    <source>
        <dbReference type="ARBA" id="ARBA00022694"/>
    </source>
</evidence>
<dbReference type="InterPro" id="IPR036511">
    <property type="entry name" value="TGT-like_sf"/>
</dbReference>
<comment type="caution">
    <text evidence="4">The sequence shown here is derived from an EMBL/GenBank/DDBJ whole genome shotgun (WGS) entry which is preliminary data.</text>
</comment>
<dbReference type="GO" id="GO:0016740">
    <property type="term" value="F:transferase activity"/>
    <property type="evidence" value="ECO:0007669"/>
    <property type="project" value="UniProtKB-KW"/>
</dbReference>
<keyword evidence="2" id="KW-1133">Transmembrane helix</keyword>
<protein>
    <submittedName>
        <fullName evidence="4">Archaeosine tRNA-ribosyltransferase</fullName>
    </submittedName>
</protein>
<feature type="domain" description="DUF5591" evidence="3">
    <location>
        <begin position="140"/>
        <end position="253"/>
    </location>
</feature>
<dbReference type="AlphaFoldDB" id="T1D7H2"/>
<dbReference type="Pfam" id="PF17884">
    <property type="entry name" value="DUF5591"/>
    <property type="match status" value="1"/>
</dbReference>
<feature type="non-terminal residue" evidence="4">
    <location>
        <position position="255"/>
    </location>
</feature>
<gene>
    <name evidence="4" type="ORF">B1B_01093</name>
</gene>
<keyword evidence="2" id="KW-0812">Transmembrane</keyword>
<dbReference type="InterPro" id="IPR036895">
    <property type="entry name" value="Uracil-DNA_glycosylase-like_sf"/>
</dbReference>
<dbReference type="EMBL" id="AUZY01000797">
    <property type="protein sequence ID" value="EQD77384.1"/>
    <property type="molecule type" value="Genomic_DNA"/>
</dbReference>
<dbReference type="InterPro" id="IPR040777">
    <property type="entry name" value="DUF5591"/>
</dbReference>
<keyword evidence="2" id="KW-0472">Membrane</keyword>
<feature type="transmembrane region" description="Helical" evidence="2">
    <location>
        <begin position="12"/>
        <end position="32"/>
    </location>
</feature>
<name>T1D7H2_9ZZZZ</name>
<dbReference type="SUPFAM" id="SSF52141">
    <property type="entry name" value="Uracil-DNA glycosylase-like"/>
    <property type="match status" value="1"/>
</dbReference>
<sequence length="255" mass="29370">MEIHKKYGFSRLIYAPGIADPYLLPVLVYMGISIFDDVLMRKIALDGYEATPLGYVEKSDADPEGNVSFCRNMLETLSLSTEKKTLREITEKYMISGKSMEILRILDSEYMENQLQVFPRITPYIRANDIMSLSRPDLVEYRNKITGYYMRPSGKDILLLIPCSARKPYSQSKSHKRIIEALSGLRSRVHEVIVTSPVGLVPRDLEGIYPAAFYDIPVIGKWYDEEKAMINDMLKQFISRNNYSRIIAFVREDLD</sequence>
<keyword evidence="4" id="KW-0808">Transferase</keyword>
<dbReference type="SUPFAM" id="SSF51713">
    <property type="entry name" value="tRNA-guanine transglycosylase"/>
    <property type="match status" value="1"/>
</dbReference>